<organism evidence="2 3">
    <name type="scientific">Actinidia rufa</name>
    <dbReference type="NCBI Taxonomy" id="165716"/>
    <lineage>
        <taxon>Eukaryota</taxon>
        <taxon>Viridiplantae</taxon>
        <taxon>Streptophyta</taxon>
        <taxon>Embryophyta</taxon>
        <taxon>Tracheophyta</taxon>
        <taxon>Spermatophyta</taxon>
        <taxon>Magnoliopsida</taxon>
        <taxon>eudicotyledons</taxon>
        <taxon>Gunneridae</taxon>
        <taxon>Pentapetalae</taxon>
        <taxon>asterids</taxon>
        <taxon>Ericales</taxon>
        <taxon>Actinidiaceae</taxon>
        <taxon>Actinidia</taxon>
    </lineage>
</organism>
<keyword evidence="2" id="KW-0371">Homeobox</keyword>
<evidence type="ECO:0000313" key="2">
    <source>
        <dbReference type="EMBL" id="GFZ02031.1"/>
    </source>
</evidence>
<proteinExistence type="predicted"/>
<feature type="compositionally biased region" description="Basic and acidic residues" evidence="1">
    <location>
        <begin position="254"/>
        <end position="281"/>
    </location>
</feature>
<dbReference type="Proteomes" id="UP000585474">
    <property type="component" value="Unassembled WGS sequence"/>
</dbReference>
<keyword evidence="3" id="KW-1185">Reference proteome</keyword>
<dbReference type="AlphaFoldDB" id="A0A7J0FTL5"/>
<evidence type="ECO:0000256" key="1">
    <source>
        <dbReference type="SAM" id="MobiDB-lite"/>
    </source>
</evidence>
<reference evidence="2 3" key="1">
    <citation type="submission" date="2019-07" db="EMBL/GenBank/DDBJ databases">
        <title>De Novo Assembly of kiwifruit Actinidia rufa.</title>
        <authorList>
            <person name="Sugita-Konishi S."/>
            <person name="Sato K."/>
            <person name="Mori E."/>
            <person name="Abe Y."/>
            <person name="Kisaki G."/>
            <person name="Hamano K."/>
            <person name="Suezawa K."/>
            <person name="Otani M."/>
            <person name="Fukuda T."/>
            <person name="Manabe T."/>
            <person name="Gomi K."/>
            <person name="Tabuchi M."/>
            <person name="Akimitsu K."/>
            <person name="Kataoka I."/>
        </authorList>
    </citation>
    <scope>NUCLEOTIDE SEQUENCE [LARGE SCALE GENOMIC DNA]</scope>
    <source>
        <strain evidence="3">cv. Fuchu</strain>
    </source>
</reference>
<keyword evidence="2" id="KW-0238">DNA-binding</keyword>
<gene>
    <name evidence="2" type="ORF">Acr_15g0006400</name>
</gene>
<dbReference type="EMBL" id="BJWL01000015">
    <property type="protein sequence ID" value="GFZ02031.1"/>
    <property type="molecule type" value="Genomic_DNA"/>
</dbReference>
<name>A0A7J0FTL5_9ERIC</name>
<dbReference type="GO" id="GO:0003677">
    <property type="term" value="F:DNA binding"/>
    <property type="evidence" value="ECO:0007669"/>
    <property type="project" value="UniProtKB-KW"/>
</dbReference>
<sequence>MNLLPLRSIVCQSHHQASPEAFKLRNPFFNSATLFTHAAFDFPGTAAEIFSPPHRHILRKTTSGRSAAEQCPPPALQLSPPFSFITSSLPSSTIPPPSPPSSALLSTGFRSFRNRANEVFTAHLLLAHGLRRLDHALHAVSPLKRLRNRLPSPRLPHRMLHKQLLQHLNISLTPLSLFSFNNRFLAKIPLKLPLRAYELWIGDWGFLLGIVEICGGVFRRGVEGFAGADTDVAAGEGGRGERSDEEREGEPEEEGLKGLRLGEEEREGQEDGSREREEMKSEGLWRSGVLVSGFGGGLERDWKRNLGLVSSSRNSILEREREVLGIDFSIY</sequence>
<evidence type="ECO:0000313" key="3">
    <source>
        <dbReference type="Proteomes" id="UP000585474"/>
    </source>
</evidence>
<comment type="caution">
    <text evidence="2">The sequence shown here is derived from an EMBL/GenBank/DDBJ whole genome shotgun (WGS) entry which is preliminary data.</text>
</comment>
<feature type="region of interest" description="Disordered" evidence="1">
    <location>
        <begin position="229"/>
        <end position="281"/>
    </location>
</feature>
<protein>
    <submittedName>
        <fullName evidence="2">Duplicated homeodomain-like superfamily protein</fullName>
    </submittedName>
</protein>
<accession>A0A7J0FTL5</accession>